<evidence type="ECO:0000256" key="1">
    <source>
        <dbReference type="ARBA" id="ARBA00004141"/>
    </source>
</evidence>
<feature type="transmembrane region" description="Helical" evidence="5">
    <location>
        <begin position="20"/>
        <end position="37"/>
    </location>
</feature>
<evidence type="ECO:0000259" key="6">
    <source>
        <dbReference type="Pfam" id="PF13515"/>
    </source>
</evidence>
<comment type="subcellular location">
    <subcellularLocation>
        <location evidence="1">Membrane</location>
        <topology evidence="1">Multi-pass membrane protein</topology>
    </subcellularLocation>
</comment>
<feature type="transmembrane region" description="Helical" evidence="5">
    <location>
        <begin position="144"/>
        <end position="165"/>
    </location>
</feature>
<sequence length="352" mass="37953">MVSKGWRRGFDELGRRDFAAAARAAVALCVPLVVLTAVGRTDLSVYAAFGAFTALYGRNEPYRARLVTLSVAAISLWATICGGIALAVTDPPQWVVGLALAVTVVFGIATSEVMNWVPRGSIFFVFALMVMANQSLEAARAPEAVAVAAATAGFSILLGMSGWLLRRVLPQHQGELFLWPLQRRPVRALSPVRTRTYWYLAGINVIGIVGAWIIALAFGVGHPYWASVAVAAVMPTLAALTGYARMWHRFVGTAAGVVVAAVLFVWGPPIWLMVAILTLCSFGAEMFVARRYDIALLFITPLALGTANLAERRDWYPLFVDRFVETGLGVALAFVIVFAARRVVLREAPSAG</sequence>
<organism evidence="7 8">
    <name type="scientific">Ruicaihuangia caeni</name>
    <dbReference type="NCBI Taxonomy" id="3042517"/>
    <lineage>
        <taxon>Bacteria</taxon>
        <taxon>Bacillati</taxon>
        <taxon>Actinomycetota</taxon>
        <taxon>Actinomycetes</taxon>
        <taxon>Micrococcales</taxon>
        <taxon>Microbacteriaceae</taxon>
        <taxon>Ruicaihuangia</taxon>
    </lineage>
</organism>
<feature type="domain" description="Integral membrane bound transporter" evidence="6">
    <location>
        <begin position="211"/>
        <end position="336"/>
    </location>
</feature>
<evidence type="ECO:0000313" key="7">
    <source>
        <dbReference type="EMBL" id="MDI2097755.1"/>
    </source>
</evidence>
<proteinExistence type="predicted"/>
<name>A0AAW6T8Q6_9MICO</name>
<keyword evidence="4 5" id="KW-0472">Membrane</keyword>
<keyword evidence="2 5" id="KW-0812">Transmembrane</keyword>
<dbReference type="Pfam" id="PF13515">
    <property type="entry name" value="FUSC_2"/>
    <property type="match status" value="1"/>
</dbReference>
<dbReference type="InterPro" id="IPR049453">
    <property type="entry name" value="Memb_transporter_dom"/>
</dbReference>
<dbReference type="GO" id="GO:0016020">
    <property type="term" value="C:membrane"/>
    <property type="evidence" value="ECO:0007669"/>
    <property type="project" value="UniProtKB-SubCell"/>
</dbReference>
<keyword evidence="8" id="KW-1185">Reference proteome</keyword>
<feature type="transmembrane region" description="Helical" evidence="5">
    <location>
        <begin position="197"/>
        <end position="218"/>
    </location>
</feature>
<feature type="transmembrane region" description="Helical" evidence="5">
    <location>
        <begin position="294"/>
        <end position="310"/>
    </location>
</feature>
<feature type="transmembrane region" description="Helical" evidence="5">
    <location>
        <begin position="224"/>
        <end position="243"/>
    </location>
</feature>
<evidence type="ECO:0000256" key="4">
    <source>
        <dbReference type="ARBA" id="ARBA00023136"/>
    </source>
</evidence>
<dbReference type="EMBL" id="JASATX010000001">
    <property type="protein sequence ID" value="MDI2097755.1"/>
    <property type="molecule type" value="Genomic_DNA"/>
</dbReference>
<evidence type="ECO:0000256" key="2">
    <source>
        <dbReference type="ARBA" id="ARBA00022692"/>
    </source>
</evidence>
<feature type="transmembrane region" description="Helical" evidence="5">
    <location>
        <begin position="322"/>
        <end position="340"/>
    </location>
</feature>
<evidence type="ECO:0000313" key="8">
    <source>
        <dbReference type="Proteomes" id="UP001321506"/>
    </source>
</evidence>
<feature type="transmembrane region" description="Helical" evidence="5">
    <location>
        <begin position="66"/>
        <end position="87"/>
    </location>
</feature>
<comment type="caution">
    <text evidence="7">The sequence shown here is derived from an EMBL/GenBank/DDBJ whole genome shotgun (WGS) entry which is preliminary data.</text>
</comment>
<keyword evidence="3 5" id="KW-1133">Transmembrane helix</keyword>
<accession>A0AAW6T8Q6</accession>
<gene>
    <name evidence="7" type="ORF">QF206_02065</name>
</gene>
<protein>
    <submittedName>
        <fullName evidence="7">FUSC family protein</fullName>
    </submittedName>
</protein>
<dbReference type="AlphaFoldDB" id="A0AAW6T8Q6"/>
<feature type="transmembrane region" description="Helical" evidence="5">
    <location>
        <begin position="116"/>
        <end position="132"/>
    </location>
</feature>
<evidence type="ECO:0000256" key="3">
    <source>
        <dbReference type="ARBA" id="ARBA00022989"/>
    </source>
</evidence>
<dbReference type="Proteomes" id="UP001321506">
    <property type="component" value="Unassembled WGS sequence"/>
</dbReference>
<dbReference type="RefSeq" id="WP_281487535.1">
    <property type="nucleotide sequence ID" value="NZ_JASATX010000001.1"/>
</dbReference>
<feature type="transmembrane region" description="Helical" evidence="5">
    <location>
        <begin position="93"/>
        <end position="109"/>
    </location>
</feature>
<evidence type="ECO:0000256" key="5">
    <source>
        <dbReference type="SAM" id="Phobius"/>
    </source>
</evidence>
<reference evidence="7 8" key="1">
    <citation type="submission" date="2023-04" db="EMBL/GenBank/DDBJ databases">
        <title>Klugiella caeni sp. nov. isolated from the sludge of biochemical tank.</title>
        <authorList>
            <person name="Geng K."/>
        </authorList>
    </citation>
    <scope>NUCLEOTIDE SEQUENCE [LARGE SCALE GENOMIC DNA]</scope>
    <source>
        <strain evidence="7 8">YN-L-19</strain>
    </source>
</reference>